<keyword evidence="3" id="KW-1185">Reference proteome</keyword>
<accession>A0AAQ3UCY4</accession>
<feature type="compositionally biased region" description="Basic and acidic residues" evidence="1">
    <location>
        <begin position="44"/>
        <end position="66"/>
    </location>
</feature>
<protein>
    <submittedName>
        <fullName evidence="2">Uncharacterized protein</fullName>
    </submittedName>
</protein>
<dbReference type="Proteomes" id="UP001341281">
    <property type="component" value="Chromosome 07"/>
</dbReference>
<reference evidence="2 3" key="1">
    <citation type="submission" date="2024-02" db="EMBL/GenBank/DDBJ databases">
        <title>High-quality chromosome-scale genome assembly of Pensacola bahiagrass (Paspalum notatum Flugge var. saurae).</title>
        <authorList>
            <person name="Vega J.M."/>
            <person name="Podio M."/>
            <person name="Orjuela J."/>
            <person name="Siena L.A."/>
            <person name="Pessino S.C."/>
            <person name="Combes M.C."/>
            <person name="Mariac C."/>
            <person name="Albertini E."/>
            <person name="Pupilli F."/>
            <person name="Ortiz J.P.A."/>
            <person name="Leblanc O."/>
        </authorList>
    </citation>
    <scope>NUCLEOTIDE SEQUENCE [LARGE SCALE GENOMIC DNA]</scope>
    <source>
        <strain evidence="2">R1</strain>
        <tissue evidence="2">Leaf</tissue>
    </source>
</reference>
<name>A0AAQ3UCY4_PASNO</name>
<feature type="region of interest" description="Disordered" evidence="1">
    <location>
        <begin position="30"/>
        <end position="73"/>
    </location>
</feature>
<gene>
    <name evidence="2" type="ORF">U9M48_034126</name>
</gene>
<proteinExistence type="predicted"/>
<evidence type="ECO:0000313" key="2">
    <source>
        <dbReference type="EMBL" id="WVZ87497.1"/>
    </source>
</evidence>
<evidence type="ECO:0000313" key="3">
    <source>
        <dbReference type="Proteomes" id="UP001341281"/>
    </source>
</evidence>
<organism evidence="2 3">
    <name type="scientific">Paspalum notatum var. saurae</name>
    <dbReference type="NCBI Taxonomy" id="547442"/>
    <lineage>
        <taxon>Eukaryota</taxon>
        <taxon>Viridiplantae</taxon>
        <taxon>Streptophyta</taxon>
        <taxon>Embryophyta</taxon>
        <taxon>Tracheophyta</taxon>
        <taxon>Spermatophyta</taxon>
        <taxon>Magnoliopsida</taxon>
        <taxon>Liliopsida</taxon>
        <taxon>Poales</taxon>
        <taxon>Poaceae</taxon>
        <taxon>PACMAD clade</taxon>
        <taxon>Panicoideae</taxon>
        <taxon>Andropogonodae</taxon>
        <taxon>Paspaleae</taxon>
        <taxon>Paspalinae</taxon>
        <taxon>Paspalum</taxon>
    </lineage>
</organism>
<dbReference type="EMBL" id="CP144751">
    <property type="protein sequence ID" value="WVZ87497.1"/>
    <property type="molecule type" value="Genomic_DNA"/>
</dbReference>
<evidence type="ECO:0000256" key="1">
    <source>
        <dbReference type="SAM" id="MobiDB-lite"/>
    </source>
</evidence>
<sequence length="73" mass="8205">MTDGDQPTMADVMKMLQSLTTDMSKMQTDMAGMKEKVSSSTDSSGHHDGQHHTDCRPRFQKMDFPRFDGSPTH</sequence>
<dbReference type="AlphaFoldDB" id="A0AAQ3UCY4"/>